<dbReference type="EMBL" id="JAUSUB010000013">
    <property type="protein sequence ID" value="MDQ0271131.1"/>
    <property type="molecule type" value="Genomic_DNA"/>
</dbReference>
<keyword evidence="1" id="KW-0472">Membrane</keyword>
<feature type="transmembrane region" description="Helical" evidence="1">
    <location>
        <begin position="31"/>
        <end position="52"/>
    </location>
</feature>
<name>A0ABU0AK84_9BACI</name>
<keyword evidence="1" id="KW-1133">Transmembrane helix</keyword>
<comment type="caution">
    <text evidence="2">The sequence shown here is derived from an EMBL/GenBank/DDBJ whole genome shotgun (WGS) entry which is preliminary data.</text>
</comment>
<evidence type="ECO:0000256" key="1">
    <source>
        <dbReference type="SAM" id="Phobius"/>
    </source>
</evidence>
<dbReference type="Proteomes" id="UP001238088">
    <property type="component" value="Unassembled WGS sequence"/>
</dbReference>
<proteinExistence type="predicted"/>
<sequence>MELIMILFVFLIFIGISSFLNIIFKMTEKKHWVISLLLSVVLSMFIVAILGVKS</sequence>
<protein>
    <submittedName>
        <fullName evidence="2">Uncharacterized protein</fullName>
    </submittedName>
</protein>
<keyword evidence="1" id="KW-0812">Transmembrane</keyword>
<keyword evidence="3" id="KW-1185">Reference proteome</keyword>
<evidence type="ECO:0000313" key="3">
    <source>
        <dbReference type="Proteomes" id="UP001238088"/>
    </source>
</evidence>
<reference evidence="2 3" key="1">
    <citation type="submission" date="2023-07" db="EMBL/GenBank/DDBJ databases">
        <title>Genomic Encyclopedia of Type Strains, Phase IV (KMG-IV): sequencing the most valuable type-strain genomes for metagenomic binning, comparative biology and taxonomic classification.</title>
        <authorList>
            <person name="Goeker M."/>
        </authorList>
    </citation>
    <scope>NUCLEOTIDE SEQUENCE [LARGE SCALE GENOMIC DNA]</scope>
    <source>
        <strain evidence="2 3">DSM 23494</strain>
    </source>
</reference>
<gene>
    <name evidence="2" type="ORF">J2S17_003019</name>
</gene>
<evidence type="ECO:0000313" key="2">
    <source>
        <dbReference type="EMBL" id="MDQ0271131.1"/>
    </source>
</evidence>
<organism evidence="2 3">
    <name type="scientific">Cytobacillus purgationiresistens</name>
    <dbReference type="NCBI Taxonomy" id="863449"/>
    <lineage>
        <taxon>Bacteria</taxon>
        <taxon>Bacillati</taxon>
        <taxon>Bacillota</taxon>
        <taxon>Bacilli</taxon>
        <taxon>Bacillales</taxon>
        <taxon>Bacillaceae</taxon>
        <taxon>Cytobacillus</taxon>
    </lineage>
</organism>
<feature type="transmembrane region" description="Helical" evidence="1">
    <location>
        <begin position="6"/>
        <end position="24"/>
    </location>
</feature>
<accession>A0ABU0AK84</accession>